<gene>
    <name evidence="2" type="ORF">BDV98DRAFT_428406</name>
</gene>
<feature type="region of interest" description="Disordered" evidence="1">
    <location>
        <begin position="179"/>
        <end position="365"/>
    </location>
</feature>
<evidence type="ECO:0000313" key="3">
    <source>
        <dbReference type="Proteomes" id="UP000305067"/>
    </source>
</evidence>
<keyword evidence="3" id="KW-1185">Reference proteome</keyword>
<feature type="compositionally biased region" description="Basic residues" evidence="1">
    <location>
        <begin position="240"/>
        <end position="251"/>
    </location>
</feature>
<reference evidence="2 3" key="1">
    <citation type="journal article" date="2019" name="Nat. Ecol. Evol.">
        <title>Megaphylogeny resolves global patterns of mushroom evolution.</title>
        <authorList>
            <person name="Varga T."/>
            <person name="Krizsan K."/>
            <person name="Foldi C."/>
            <person name="Dima B."/>
            <person name="Sanchez-Garcia M."/>
            <person name="Sanchez-Ramirez S."/>
            <person name="Szollosi G.J."/>
            <person name="Szarkandi J.G."/>
            <person name="Papp V."/>
            <person name="Albert L."/>
            <person name="Andreopoulos W."/>
            <person name="Angelini C."/>
            <person name="Antonin V."/>
            <person name="Barry K.W."/>
            <person name="Bougher N.L."/>
            <person name="Buchanan P."/>
            <person name="Buyck B."/>
            <person name="Bense V."/>
            <person name="Catcheside P."/>
            <person name="Chovatia M."/>
            <person name="Cooper J."/>
            <person name="Damon W."/>
            <person name="Desjardin D."/>
            <person name="Finy P."/>
            <person name="Geml J."/>
            <person name="Haridas S."/>
            <person name="Hughes K."/>
            <person name="Justo A."/>
            <person name="Karasinski D."/>
            <person name="Kautmanova I."/>
            <person name="Kiss B."/>
            <person name="Kocsube S."/>
            <person name="Kotiranta H."/>
            <person name="LaButti K.M."/>
            <person name="Lechner B.E."/>
            <person name="Liimatainen K."/>
            <person name="Lipzen A."/>
            <person name="Lukacs Z."/>
            <person name="Mihaltcheva S."/>
            <person name="Morgado L.N."/>
            <person name="Niskanen T."/>
            <person name="Noordeloos M.E."/>
            <person name="Ohm R.A."/>
            <person name="Ortiz-Santana B."/>
            <person name="Ovrebo C."/>
            <person name="Racz N."/>
            <person name="Riley R."/>
            <person name="Savchenko A."/>
            <person name="Shiryaev A."/>
            <person name="Soop K."/>
            <person name="Spirin V."/>
            <person name="Szebenyi C."/>
            <person name="Tomsovsky M."/>
            <person name="Tulloss R.E."/>
            <person name="Uehling J."/>
            <person name="Grigoriev I.V."/>
            <person name="Vagvolgyi C."/>
            <person name="Papp T."/>
            <person name="Martin F.M."/>
            <person name="Miettinen O."/>
            <person name="Hibbett D.S."/>
            <person name="Nagy L.G."/>
        </authorList>
    </citation>
    <scope>NUCLEOTIDE SEQUENCE [LARGE SCALE GENOMIC DNA]</scope>
    <source>
        <strain evidence="2 3">CBS 309.79</strain>
    </source>
</reference>
<dbReference type="EMBL" id="ML178822">
    <property type="protein sequence ID" value="TFL02458.1"/>
    <property type="molecule type" value="Genomic_DNA"/>
</dbReference>
<accession>A0A5C3QM89</accession>
<dbReference type="OrthoDB" id="3197787at2759"/>
<evidence type="ECO:0000313" key="2">
    <source>
        <dbReference type="EMBL" id="TFL02458.1"/>
    </source>
</evidence>
<sequence>MPTSSSLDLRGKTLRSVQCSTSHPSISLSFTDNSSYHIRVDQYSPSMTSNAVWALVQTPGADPAIERLFSSSTTSQNSAQISEVNWQVIDCTFITMSDKAFQYNVEKSGESKWDENHKALAFKLHPIPSSDAMSVDEPAHKPRWHCIWATKEVYSEETSSSGTGYRQCVSRSYHDVYLHPNPGNPASAPIPPPLSTSNSTPNYAASWGRRQRLQFDSRDTAPPSSSDTQMLPLDDARTPRNSKRSRNRSRSPVKAASSSFVPAPSPSRLNQNGLPQPWNQVGSSPARPIPMTRRGSHAEGPFSRGNSSSFFGIGHSPTPNWGSRPSSPSKLRVDIPWTPSSRREPGSPSRNMLSSSPTPPLRSYKMAAPNWQPALSSTQNMRMRAGPASPVLSIPPQPSFDKLLGPQPLASPSKDDSMFGSDAGSDLSTPSLTHSSNSNSNEWLIVENGAVRTTTIPSDD</sequence>
<feature type="compositionally biased region" description="Polar residues" evidence="1">
    <location>
        <begin position="451"/>
        <end position="460"/>
    </location>
</feature>
<proteinExistence type="predicted"/>
<feature type="region of interest" description="Disordered" evidence="1">
    <location>
        <begin position="380"/>
        <end position="460"/>
    </location>
</feature>
<protein>
    <submittedName>
        <fullName evidence="2">Uncharacterized protein</fullName>
    </submittedName>
</protein>
<feature type="compositionally biased region" description="Polar residues" evidence="1">
    <location>
        <begin position="426"/>
        <end position="442"/>
    </location>
</feature>
<feature type="compositionally biased region" description="Low complexity" evidence="1">
    <location>
        <begin position="252"/>
        <end position="262"/>
    </location>
</feature>
<feature type="compositionally biased region" description="Polar residues" evidence="1">
    <location>
        <begin position="268"/>
        <end position="283"/>
    </location>
</feature>
<organism evidence="2 3">
    <name type="scientific">Pterulicium gracile</name>
    <dbReference type="NCBI Taxonomy" id="1884261"/>
    <lineage>
        <taxon>Eukaryota</taxon>
        <taxon>Fungi</taxon>
        <taxon>Dikarya</taxon>
        <taxon>Basidiomycota</taxon>
        <taxon>Agaricomycotina</taxon>
        <taxon>Agaricomycetes</taxon>
        <taxon>Agaricomycetidae</taxon>
        <taxon>Agaricales</taxon>
        <taxon>Pleurotineae</taxon>
        <taxon>Pterulaceae</taxon>
        <taxon>Pterulicium</taxon>
    </lineage>
</organism>
<feature type="compositionally biased region" description="Polar residues" evidence="1">
    <location>
        <begin position="317"/>
        <end position="329"/>
    </location>
</feature>
<dbReference type="Proteomes" id="UP000305067">
    <property type="component" value="Unassembled WGS sequence"/>
</dbReference>
<name>A0A5C3QM89_9AGAR</name>
<dbReference type="AlphaFoldDB" id="A0A5C3QM89"/>
<evidence type="ECO:0000256" key="1">
    <source>
        <dbReference type="SAM" id="MobiDB-lite"/>
    </source>
</evidence>